<organism evidence="1 2">
    <name type="scientific">Salvia divinorum</name>
    <name type="common">Maria pastora</name>
    <name type="synonym">Diviner's sage</name>
    <dbReference type="NCBI Taxonomy" id="28513"/>
    <lineage>
        <taxon>Eukaryota</taxon>
        <taxon>Viridiplantae</taxon>
        <taxon>Streptophyta</taxon>
        <taxon>Embryophyta</taxon>
        <taxon>Tracheophyta</taxon>
        <taxon>Spermatophyta</taxon>
        <taxon>Magnoliopsida</taxon>
        <taxon>eudicotyledons</taxon>
        <taxon>Gunneridae</taxon>
        <taxon>Pentapetalae</taxon>
        <taxon>asterids</taxon>
        <taxon>lamiids</taxon>
        <taxon>Lamiales</taxon>
        <taxon>Lamiaceae</taxon>
        <taxon>Nepetoideae</taxon>
        <taxon>Mentheae</taxon>
        <taxon>Salviinae</taxon>
        <taxon>Salvia</taxon>
        <taxon>Salvia subgen. Calosphace</taxon>
    </lineage>
</organism>
<name>A0ABD1HX08_SALDI</name>
<evidence type="ECO:0000313" key="1">
    <source>
        <dbReference type="EMBL" id="KAL1561007.1"/>
    </source>
</evidence>
<comment type="caution">
    <text evidence="1">The sequence shown here is derived from an EMBL/GenBank/DDBJ whole genome shotgun (WGS) entry which is preliminary data.</text>
</comment>
<proteinExistence type="predicted"/>
<gene>
    <name evidence="1" type="ORF">AAHA92_03760</name>
</gene>
<protein>
    <submittedName>
        <fullName evidence="1">Uncharacterized protein</fullName>
    </submittedName>
</protein>
<dbReference type="EMBL" id="JBEAFC010000003">
    <property type="protein sequence ID" value="KAL1561007.1"/>
    <property type="molecule type" value="Genomic_DNA"/>
</dbReference>
<dbReference type="Proteomes" id="UP001567538">
    <property type="component" value="Unassembled WGS sequence"/>
</dbReference>
<reference evidence="1 2" key="1">
    <citation type="submission" date="2024-06" db="EMBL/GenBank/DDBJ databases">
        <title>A chromosome level genome sequence of Diviner's sage (Salvia divinorum).</title>
        <authorList>
            <person name="Ford S.A."/>
            <person name="Ro D.-K."/>
            <person name="Ness R.W."/>
            <person name="Phillips M.A."/>
        </authorList>
    </citation>
    <scope>NUCLEOTIDE SEQUENCE [LARGE SCALE GENOMIC DNA]</scope>
    <source>
        <strain evidence="1">SAF-2024a</strain>
        <tissue evidence="1">Leaf</tissue>
    </source>
</reference>
<dbReference type="AlphaFoldDB" id="A0ABD1HX08"/>
<sequence length="84" mass="9096">MKKLGLGPRNSRGIPGALPHSPSIHFSLLYVTPSLSLSLAFLLSSKFRFSTPTAGADTPNSTGFSSVTRPWRFAFSHDLIHLVV</sequence>
<accession>A0ABD1HX08</accession>
<keyword evidence="2" id="KW-1185">Reference proteome</keyword>
<evidence type="ECO:0000313" key="2">
    <source>
        <dbReference type="Proteomes" id="UP001567538"/>
    </source>
</evidence>